<evidence type="ECO:0000259" key="9">
    <source>
        <dbReference type="Pfam" id="PF12704"/>
    </source>
</evidence>
<feature type="domain" description="ABC3 transporter permease C-terminal" evidence="8">
    <location>
        <begin position="272"/>
        <end position="396"/>
    </location>
</feature>
<evidence type="ECO:0000256" key="1">
    <source>
        <dbReference type="ARBA" id="ARBA00004651"/>
    </source>
</evidence>
<keyword evidence="6 7" id="KW-0472">Membrane</keyword>
<evidence type="ECO:0000259" key="8">
    <source>
        <dbReference type="Pfam" id="PF02687"/>
    </source>
</evidence>
<dbReference type="InterPro" id="IPR051447">
    <property type="entry name" value="Lipoprotein-release_system"/>
</dbReference>
<dbReference type="PANTHER" id="PTHR30489:SF0">
    <property type="entry name" value="LIPOPROTEIN-RELEASING SYSTEM TRANSMEMBRANE PROTEIN LOLE"/>
    <property type="match status" value="1"/>
</dbReference>
<dbReference type="InterPro" id="IPR003838">
    <property type="entry name" value="ABC3_permease_C"/>
</dbReference>
<dbReference type="Proteomes" id="UP000229307">
    <property type="component" value="Unassembled WGS sequence"/>
</dbReference>
<accession>A0A2M7S5D0</accession>
<evidence type="ECO:0000313" key="11">
    <source>
        <dbReference type="Proteomes" id="UP000229307"/>
    </source>
</evidence>
<evidence type="ECO:0000256" key="4">
    <source>
        <dbReference type="ARBA" id="ARBA00022692"/>
    </source>
</evidence>
<protein>
    <recommendedName>
        <fullName evidence="12">Lipoprotein-releasing system transmembrane subunit LolC</fullName>
    </recommendedName>
</protein>
<evidence type="ECO:0000256" key="5">
    <source>
        <dbReference type="ARBA" id="ARBA00022989"/>
    </source>
</evidence>
<comment type="similarity">
    <text evidence="2">Belongs to the ABC-4 integral membrane protein family. LolC/E subfamily.</text>
</comment>
<comment type="subcellular location">
    <subcellularLocation>
        <location evidence="1">Cell membrane</location>
        <topology evidence="1">Multi-pass membrane protein</topology>
    </subcellularLocation>
</comment>
<proteinExistence type="inferred from homology"/>
<keyword evidence="3" id="KW-1003">Cell membrane</keyword>
<evidence type="ECO:0000256" key="7">
    <source>
        <dbReference type="SAM" id="Phobius"/>
    </source>
</evidence>
<evidence type="ECO:0000256" key="2">
    <source>
        <dbReference type="ARBA" id="ARBA00005236"/>
    </source>
</evidence>
<feature type="transmembrane region" description="Helical" evidence="7">
    <location>
        <begin position="269"/>
        <end position="290"/>
    </location>
</feature>
<dbReference type="Pfam" id="PF12704">
    <property type="entry name" value="MacB_PCD"/>
    <property type="match status" value="1"/>
</dbReference>
<organism evidence="10 11">
    <name type="scientific">Candidatus Desantisbacteria bacterium CG_4_10_14_0_8_um_filter_48_22</name>
    <dbReference type="NCBI Taxonomy" id="1974543"/>
    <lineage>
        <taxon>Bacteria</taxon>
        <taxon>Candidatus Desantisiibacteriota</taxon>
    </lineage>
</organism>
<dbReference type="PANTHER" id="PTHR30489">
    <property type="entry name" value="LIPOPROTEIN-RELEASING SYSTEM TRANSMEMBRANE PROTEIN LOLE"/>
    <property type="match status" value="1"/>
</dbReference>
<evidence type="ECO:0000256" key="3">
    <source>
        <dbReference type="ARBA" id="ARBA00022475"/>
    </source>
</evidence>
<evidence type="ECO:0000256" key="6">
    <source>
        <dbReference type="ARBA" id="ARBA00023136"/>
    </source>
</evidence>
<reference evidence="11" key="1">
    <citation type="submission" date="2017-09" db="EMBL/GenBank/DDBJ databases">
        <title>Depth-based differentiation of microbial function through sediment-hosted aquifers and enrichment of novel symbionts in the deep terrestrial subsurface.</title>
        <authorList>
            <person name="Probst A.J."/>
            <person name="Ladd B."/>
            <person name="Jarett J.K."/>
            <person name="Geller-Mcgrath D.E."/>
            <person name="Sieber C.M.K."/>
            <person name="Emerson J.B."/>
            <person name="Anantharaman K."/>
            <person name="Thomas B.C."/>
            <person name="Malmstrom R."/>
            <person name="Stieglmeier M."/>
            <person name="Klingl A."/>
            <person name="Woyke T."/>
            <person name="Ryan C.M."/>
            <person name="Banfield J.F."/>
        </authorList>
    </citation>
    <scope>NUCLEOTIDE SEQUENCE [LARGE SCALE GENOMIC DNA]</scope>
</reference>
<keyword evidence="5 7" id="KW-1133">Transmembrane helix</keyword>
<dbReference type="Pfam" id="PF02687">
    <property type="entry name" value="FtsX"/>
    <property type="match status" value="1"/>
</dbReference>
<sequence>MKASWMIAWKHLRKKKGFFLNLSTFLSIAGIVVGVMALDITLAVMSGFNTDLKDKILGMQPHVLVFNDNAPLKYAKTMDRIALYFMINKLQLKKGGEDLKMTAIAAGQGIIRSGRTMSGVEIKGIDPKTEAEVTNFPSSMKEGKFLLESGEALLGKELARNLGLKTGDECYLVSGFSADMAKFRISGIFATGLYAYDSGIACISLKDAQKIFGLKADEATVIGIKTKDIYRAGKIAALIQGELKYPFVVRSWDQMNRNLFATLKLEKTVMFILLSLIILVAGFGMANTMIMNVMKKVKEIGIIQTLGANPAMIRKIFLVEGSVSGLIGISIGSALGLVACLLLKKYEFIKLPGEFYYMSYLPVQMRPADFLWVAVMAFAIVVIFSIYPAFVASRIRPAEAMRQEQ</sequence>
<gene>
    <name evidence="10" type="ORF">COY52_12575</name>
</gene>
<evidence type="ECO:0000313" key="10">
    <source>
        <dbReference type="EMBL" id="PIZ14463.1"/>
    </source>
</evidence>
<keyword evidence="4 7" id="KW-0812">Transmembrane</keyword>
<dbReference type="AlphaFoldDB" id="A0A2M7S5D0"/>
<feature type="domain" description="MacB-like periplasmic core" evidence="9">
    <location>
        <begin position="24"/>
        <end position="230"/>
    </location>
</feature>
<dbReference type="InterPro" id="IPR025857">
    <property type="entry name" value="MacB_PCD"/>
</dbReference>
<dbReference type="EMBL" id="PFMR01000350">
    <property type="protein sequence ID" value="PIZ14463.1"/>
    <property type="molecule type" value="Genomic_DNA"/>
</dbReference>
<dbReference type="GO" id="GO:0044874">
    <property type="term" value="P:lipoprotein localization to outer membrane"/>
    <property type="evidence" value="ECO:0007669"/>
    <property type="project" value="TreeGrafter"/>
</dbReference>
<dbReference type="GO" id="GO:0098797">
    <property type="term" value="C:plasma membrane protein complex"/>
    <property type="evidence" value="ECO:0007669"/>
    <property type="project" value="TreeGrafter"/>
</dbReference>
<name>A0A2M7S5D0_9BACT</name>
<feature type="transmembrane region" description="Helical" evidence="7">
    <location>
        <begin position="323"/>
        <end position="344"/>
    </location>
</feature>
<evidence type="ECO:0008006" key="12">
    <source>
        <dbReference type="Google" id="ProtNLM"/>
    </source>
</evidence>
<feature type="transmembrane region" description="Helical" evidence="7">
    <location>
        <begin position="370"/>
        <end position="392"/>
    </location>
</feature>
<comment type="caution">
    <text evidence="10">The sequence shown here is derived from an EMBL/GenBank/DDBJ whole genome shotgun (WGS) entry which is preliminary data.</text>
</comment>